<dbReference type="Proteomes" id="UP000230605">
    <property type="component" value="Chromosome 5"/>
</dbReference>
<feature type="compositionally biased region" description="Polar residues" evidence="1">
    <location>
        <begin position="87"/>
        <end position="108"/>
    </location>
</feature>
<dbReference type="AlphaFoldDB" id="A0A2G5H7U7"/>
<evidence type="ECO:0000313" key="4">
    <source>
        <dbReference type="Proteomes" id="UP000230605"/>
    </source>
</evidence>
<organism evidence="2 4">
    <name type="scientific">Cercospora beticola</name>
    <name type="common">Sugarbeet leaf spot fungus</name>
    <dbReference type="NCBI Taxonomy" id="122368"/>
    <lineage>
        <taxon>Eukaryota</taxon>
        <taxon>Fungi</taxon>
        <taxon>Dikarya</taxon>
        <taxon>Ascomycota</taxon>
        <taxon>Pezizomycotina</taxon>
        <taxon>Dothideomycetes</taxon>
        <taxon>Dothideomycetidae</taxon>
        <taxon>Mycosphaerellales</taxon>
        <taxon>Mycosphaerellaceae</taxon>
        <taxon>Cercospora</taxon>
    </lineage>
</organism>
<gene>
    <name evidence="2" type="ORF">CB0940_07354</name>
    <name evidence="3" type="ORF">RHO25_007934</name>
</gene>
<evidence type="ECO:0000313" key="5">
    <source>
        <dbReference type="Proteomes" id="UP001302367"/>
    </source>
</evidence>
<dbReference type="EMBL" id="CP134188">
    <property type="protein sequence ID" value="WPB03297.1"/>
    <property type="molecule type" value="Genomic_DNA"/>
</dbReference>
<feature type="compositionally biased region" description="Polar residues" evidence="1">
    <location>
        <begin position="23"/>
        <end position="39"/>
    </location>
</feature>
<evidence type="ECO:0000313" key="3">
    <source>
        <dbReference type="EMBL" id="WPB03297.1"/>
    </source>
</evidence>
<feature type="region of interest" description="Disordered" evidence="1">
    <location>
        <begin position="22"/>
        <end position="116"/>
    </location>
</feature>
<proteinExistence type="predicted"/>
<reference evidence="2 4" key="1">
    <citation type="submission" date="2015-10" db="EMBL/GenBank/DDBJ databases">
        <title>The cercosporin biosynthetic gene cluster was horizontally transferred to several fungal lineages and shown to be expanded in Cercospora beticola based on microsynteny with recipient genomes.</title>
        <authorList>
            <person name="De Jonge R."/>
            <person name="Ebert M.K."/>
            <person name="Suttle J.C."/>
            <person name="Jurick Ii W.M."/>
            <person name="Secor G.A."/>
            <person name="Thomma B.P."/>
            <person name="Van De Peer Y."/>
            <person name="Bolton M.D."/>
        </authorList>
    </citation>
    <scope>NUCLEOTIDE SEQUENCE [LARGE SCALE GENOMIC DNA]</scope>
    <source>
        <strain evidence="2 4">09-40</strain>
    </source>
</reference>
<evidence type="ECO:0000256" key="1">
    <source>
        <dbReference type="SAM" id="MobiDB-lite"/>
    </source>
</evidence>
<dbReference type="EMBL" id="LKMD01000108">
    <property type="protein sequence ID" value="PIA88607.1"/>
    <property type="molecule type" value="Genomic_DNA"/>
</dbReference>
<keyword evidence="5" id="KW-1185">Reference proteome</keyword>
<dbReference type="Proteomes" id="UP001302367">
    <property type="component" value="Chromosome 5"/>
</dbReference>
<accession>A0A2G5H7U7</accession>
<protein>
    <submittedName>
        <fullName evidence="2">Uncharacterized protein</fullName>
    </submittedName>
</protein>
<evidence type="ECO:0000313" key="2">
    <source>
        <dbReference type="EMBL" id="PIA88607.1"/>
    </source>
</evidence>
<sequence>MASMFKDILQYNVEKLKNYADGKQQSTGQSPYGQYAQQSPYGQHAQQQPYPPQQHPYPQQQDPYPPQQPFPGQAAPAGPPPAYGNFVNGQPNASPGPYSSQAPDSSFTGAGGSDSANRGLLGKLEKYAMKQVDPYYMCPPAGQATPSLNVKFTKDSLINCFTSQPVLQIQKQSSSVKDLIRADNGFRAASVKWHSFSSDISYTLYSPSGPPIEDKIKHGDFSSKCSFLSRFYAPGEKMVWKFNGTKKAELKVERTGEVVAILEKMILLRFERGMQGMSPEAINEVLITGYACAEAMNREKIAGKAFSGGG</sequence>
<dbReference type="OrthoDB" id="3640276at2759"/>
<reference evidence="3 5" key="2">
    <citation type="submission" date="2023-09" db="EMBL/GenBank/DDBJ databases">
        <title>Complete-Gapless Cercospora beticola genome.</title>
        <authorList>
            <person name="Wyatt N.A."/>
            <person name="Spanner R.E."/>
            <person name="Bolton M.D."/>
        </authorList>
    </citation>
    <scope>NUCLEOTIDE SEQUENCE [LARGE SCALE GENOMIC DNA]</scope>
    <source>
        <strain evidence="3">Cb09-40</strain>
    </source>
</reference>
<name>A0A2G5H7U7_CERBT</name>